<evidence type="ECO:0000313" key="1">
    <source>
        <dbReference type="EMBL" id="SNX94818.1"/>
    </source>
</evidence>
<protein>
    <submittedName>
        <fullName evidence="1">Uncharacterized protein</fullName>
    </submittedName>
</protein>
<keyword evidence="2" id="KW-1185">Reference proteome</keyword>
<sequence length="82" mass="8701">MTASAPNTTTCAFTDVEPIHPEYADPEGGCQPMSVSSVVLAADCPIDGHMDRCSGHPTCVPHLKQFLEEGRVEQEIVDGADS</sequence>
<evidence type="ECO:0000313" key="2">
    <source>
        <dbReference type="Proteomes" id="UP000219514"/>
    </source>
</evidence>
<organism evidence="1 2">
    <name type="scientific">Geodermatophilus sabuli</name>
    <dbReference type="NCBI Taxonomy" id="1564158"/>
    <lineage>
        <taxon>Bacteria</taxon>
        <taxon>Bacillati</taxon>
        <taxon>Actinomycetota</taxon>
        <taxon>Actinomycetes</taxon>
        <taxon>Geodermatophilales</taxon>
        <taxon>Geodermatophilaceae</taxon>
        <taxon>Geodermatophilus</taxon>
    </lineage>
</organism>
<dbReference type="Proteomes" id="UP000219514">
    <property type="component" value="Unassembled WGS sequence"/>
</dbReference>
<name>A0A285E6T1_9ACTN</name>
<reference evidence="1 2" key="1">
    <citation type="submission" date="2017-09" db="EMBL/GenBank/DDBJ databases">
        <authorList>
            <person name="Ehlers B."/>
            <person name="Leendertz F.H."/>
        </authorList>
    </citation>
    <scope>NUCLEOTIDE SEQUENCE [LARGE SCALE GENOMIC DNA]</scope>
    <source>
        <strain evidence="1 2">DSM 46844</strain>
    </source>
</reference>
<gene>
    <name evidence="1" type="ORF">SAMN06893097_101615</name>
</gene>
<accession>A0A285E6T1</accession>
<dbReference type="EMBL" id="OBDO01000001">
    <property type="protein sequence ID" value="SNX94818.1"/>
    <property type="molecule type" value="Genomic_DNA"/>
</dbReference>
<proteinExistence type="predicted"/>
<dbReference type="RefSeq" id="WP_097204258.1">
    <property type="nucleotide sequence ID" value="NZ_JACHXB010000001.1"/>
</dbReference>
<dbReference type="AlphaFoldDB" id="A0A285E6T1"/>